<proteinExistence type="predicted"/>
<evidence type="ECO:0000313" key="1">
    <source>
        <dbReference type="EMBL" id="VFJ12472.1"/>
    </source>
</evidence>
<name>A0A484I915_9ARCH</name>
<evidence type="ECO:0000313" key="2">
    <source>
        <dbReference type="Proteomes" id="UP000294299"/>
    </source>
</evidence>
<organism evidence="1 2">
    <name type="scientific">Candidatus Nitrosocosmicus franklandianus</name>
    <dbReference type="NCBI Taxonomy" id="1798806"/>
    <lineage>
        <taxon>Archaea</taxon>
        <taxon>Nitrososphaerota</taxon>
        <taxon>Nitrososphaeria</taxon>
        <taxon>Nitrososphaerales</taxon>
        <taxon>Nitrososphaeraceae</taxon>
        <taxon>Candidatus Nitrosocosmicus</taxon>
    </lineage>
</organism>
<dbReference type="AlphaFoldDB" id="A0A484I915"/>
<reference evidence="1 2" key="1">
    <citation type="submission" date="2019-02" db="EMBL/GenBank/DDBJ databases">
        <authorList>
            <person name="Lehtovirta-Morley E L."/>
        </authorList>
    </citation>
    <scope>NUCLEOTIDE SEQUENCE [LARGE SCALE GENOMIC DNA]</scope>
    <source>
        <strain evidence="1">NFRAN1</strain>
    </source>
</reference>
<keyword evidence="2" id="KW-1185">Reference proteome</keyword>
<sequence>MAKCPHCKESINLSQLITEEFEDGDLLFKFLGLSCPRCEVLLKIQKID</sequence>
<dbReference type="EMBL" id="LR216287">
    <property type="protein sequence ID" value="VFJ12472.1"/>
    <property type="molecule type" value="Genomic_DNA"/>
</dbReference>
<gene>
    <name evidence="1" type="ORF">NFRAN_0151</name>
</gene>
<dbReference type="KEGG" id="nfn:NFRAN_0151"/>
<protein>
    <submittedName>
        <fullName evidence="1">Uncharacterized protein</fullName>
    </submittedName>
</protein>
<dbReference type="Proteomes" id="UP000294299">
    <property type="component" value="Chromosome NFRAN"/>
</dbReference>
<accession>A0A484I915</accession>